<feature type="compositionally biased region" description="Basic and acidic residues" evidence="2">
    <location>
        <begin position="519"/>
        <end position="528"/>
    </location>
</feature>
<feature type="compositionally biased region" description="Basic and acidic residues" evidence="2">
    <location>
        <begin position="1869"/>
        <end position="1909"/>
    </location>
</feature>
<feature type="compositionally biased region" description="Basic and acidic residues" evidence="2">
    <location>
        <begin position="1782"/>
        <end position="1862"/>
    </location>
</feature>
<feature type="compositionally biased region" description="Basic and acidic residues" evidence="2">
    <location>
        <begin position="456"/>
        <end position="466"/>
    </location>
</feature>
<feature type="compositionally biased region" description="Basic and acidic residues" evidence="2">
    <location>
        <begin position="1064"/>
        <end position="1100"/>
    </location>
</feature>
<feature type="compositionally biased region" description="Basic and acidic residues" evidence="2">
    <location>
        <begin position="639"/>
        <end position="754"/>
    </location>
</feature>
<feature type="compositionally biased region" description="Basic and acidic residues" evidence="2">
    <location>
        <begin position="1325"/>
        <end position="1348"/>
    </location>
</feature>
<proteinExistence type="inferred from homology"/>
<feature type="compositionally biased region" description="Acidic residues" evidence="2">
    <location>
        <begin position="2076"/>
        <end position="2085"/>
    </location>
</feature>
<feature type="compositionally biased region" description="Basic and acidic residues" evidence="2">
    <location>
        <begin position="251"/>
        <end position="274"/>
    </location>
</feature>
<reference evidence="5 6" key="1">
    <citation type="submission" date="2022-03" db="EMBL/GenBank/DDBJ databases">
        <authorList>
            <person name="Nunn A."/>
            <person name="Chopra R."/>
            <person name="Nunn A."/>
            <person name="Contreras Garrido A."/>
        </authorList>
    </citation>
    <scope>NUCLEOTIDE SEQUENCE [LARGE SCALE GENOMIC DNA]</scope>
</reference>
<feature type="compositionally biased region" description="Basic and acidic residues" evidence="2">
    <location>
        <begin position="1205"/>
        <end position="1303"/>
    </location>
</feature>
<accession>A0AAU9SJL0</accession>
<dbReference type="Proteomes" id="UP000836841">
    <property type="component" value="Chromosome 5"/>
</dbReference>
<dbReference type="InterPro" id="IPR002068">
    <property type="entry name" value="A-crystallin/Hsp20_dom"/>
</dbReference>
<feature type="compositionally biased region" description="Acidic residues" evidence="2">
    <location>
        <begin position="1626"/>
        <end position="1635"/>
    </location>
</feature>
<dbReference type="EMBL" id="OU466861">
    <property type="protein sequence ID" value="CAH2067640.1"/>
    <property type="molecule type" value="Genomic_DNA"/>
</dbReference>
<dbReference type="SUPFAM" id="SSF49764">
    <property type="entry name" value="HSP20-like chaperones"/>
    <property type="match status" value="1"/>
</dbReference>
<keyword evidence="3" id="KW-0812">Transmembrane</keyword>
<keyword evidence="3" id="KW-0472">Membrane</keyword>
<feature type="compositionally biased region" description="Basic and acidic residues" evidence="2">
    <location>
        <begin position="1483"/>
        <end position="1495"/>
    </location>
</feature>
<feature type="compositionally biased region" description="Basic and acidic residues" evidence="2">
    <location>
        <begin position="2086"/>
        <end position="2097"/>
    </location>
</feature>
<feature type="compositionally biased region" description="Basic and acidic residues" evidence="2">
    <location>
        <begin position="864"/>
        <end position="881"/>
    </location>
</feature>
<keyword evidence="3" id="KW-1133">Transmembrane helix</keyword>
<evidence type="ECO:0000256" key="2">
    <source>
        <dbReference type="SAM" id="MobiDB-lite"/>
    </source>
</evidence>
<protein>
    <recommendedName>
        <fullName evidence="4">SHSP domain-containing protein</fullName>
    </recommendedName>
</protein>
<feature type="compositionally biased region" description="Basic and acidic residues" evidence="2">
    <location>
        <begin position="2000"/>
        <end position="2045"/>
    </location>
</feature>
<feature type="compositionally biased region" description="Basic and acidic residues" evidence="2">
    <location>
        <begin position="284"/>
        <end position="307"/>
    </location>
</feature>
<feature type="compositionally biased region" description="Basic and acidic residues" evidence="2">
    <location>
        <begin position="1355"/>
        <end position="1388"/>
    </location>
</feature>
<feature type="compositionally biased region" description="Basic and acidic residues" evidence="2">
    <location>
        <begin position="1766"/>
        <end position="1775"/>
    </location>
</feature>
<feature type="compositionally biased region" description="Basic and acidic residues" evidence="2">
    <location>
        <begin position="1919"/>
        <end position="1950"/>
    </location>
</feature>
<feature type="compositionally biased region" description="Basic and acidic residues" evidence="2">
    <location>
        <begin position="231"/>
        <end position="240"/>
    </location>
</feature>
<dbReference type="InterPro" id="IPR008978">
    <property type="entry name" value="HSP20-like_chaperone"/>
</dbReference>
<evidence type="ECO:0000256" key="3">
    <source>
        <dbReference type="SAM" id="Phobius"/>
    </source>
</evidence>
<evidence type="ECO:0000259" key="4">
    <source>
        <dbReference type="PROSITE" id="PS01031"/>
    </source>
</evidence>
<dbReference type="CDD" id="cd06464">
    <property type="entry name" value="ACD_sHsps-like"/>
    <property type="match status" value="1"/>
</dbReference>
<feature type="compositionally biased region" description="Acidic residues" evidence="2">
    <location>
        <begin position="2471"/>
        <end position="2503"/>
    </location>
</feature>
<dbReference type="Gene3D" id="2.60.40.790">
    <property type="match status" value="1"/>
</dbReference>
<feature type="compositionally biased region" description="Basic and acidic residues" evidence="2">
    <location>
        <begin position="1396"/>
        <end position="1477"/>
    </location>
</feature>
<feature type="compositionally biased region" description="Basic and acidic residues" evidence="2">
    <location>
        <begin position="598"/>
        <end position="631"/>
    </location>
</feature>
<comment type="similarity">
    <text evidence="1">Belongs to the small heat shock protein (HSP20) family.</text>
</comment>
<feature type="compositionally biased region" description="Basic and acidic residues" evidence="2">
    <location>
        <begin position="2280"/>
        <end position="2425"/>
    </location>
</feature>
<organism evidence="5 6">
    <name type="scientific">Thlaspi arvense</name>
    <name type="common">Field penny-cress</name>
    <dbReference type="NCBI Taxonomy" id="13288"/>
    <lineage>
        <taxon>Eukaryota</taxon>
        <taxon>Viridiplantae</taxon>
        <taxon>Streptophyta</taxon>
        <taxon>Embryophyta</taxon>
        <taxon>Tracheophyta</taxon>
        <taxon>Spermatophyta</taxon>
        <taxon>Magnoliopsida</taxon>
        <taxon>eudicotyledons</taxon>
        <taxon>Gunneridae</taxon>
        <taxon>Pentapetalae</taxon>
        <taxon>rosids</taxon>
        <taxon>malvids</taxon>
        <taxon>Brassicales</taxon>
        <taxon>Brassicaceae</taxon>
        <taxon>Thlaspideae</taxon>
        <taxon>Thlaspi</taxon>
    </lineage>
</organism>
<evidence type="ECO:0000256" key="1">
    <source>
        <dbReference type="PROSITE-ProRule" id="PRU00285"/>
    </source>
</evidence>
<feature type="non-terminal residue" evidence="5">
    <location>
        <position position="2549"/>
    </location>
</feature>
<feature type="transmembrane region" description="Helical" evidence="3">
    <location>
        <begin position="2516"/>
        <end position="2538"/>
    </location>
</feature>
<feature type="compositionally biased region" description="Basic and acidic residues" evidence="2">
    <location>
        <begin position="551"/>
        <end position="582"/>
    </location>
</feature>
<feature type="compositionally biased region" description="Basic and acidic residues" evidence="2">
    <location>
        <begin position="1636"/>
        <end position="1703"/>
    </location>
</feature>
<evidence type="ECO:0000313" key="6">
    <source>
        <dbReference type="Proteomes" id="UP000836841"/>
    </source>
</evidence>
<gene>
    <name evidence="5" type="ORF">TAV2_LOCUS17008</name>
</gene>
<feature type="region of interest" description="Disordered" evidence="2">
    <location>
        <begin position="1766"/>
        <end position="2503"/>
    </location>
</feature>
<feature type="compositionally biased region" description="Acidic residues" evidence="2">
    <location>
        <begin position="1988"/>
        <end position="1997"/>
    </location>
</feature>
<feature type="compositionally biased region" description="Basic and acidic residues" evidence="2">
    <location>
        <begin position="1111"/>
        <end position="1120"/>
    </location>
</feature>
<sequence>PKEEVTNIYSPSPSLYSFGGTSEHQQIKNPTIHLNPQKTGKELVMELELGLKIRRTREDVSSSVDFRFSKDAFGPLVLSRETDSRFIIIIHLKGFKKEGIEIEINKEGNRITIRGRKAVEEMVLIRWMAWRKEVELRAFSKVFLIPDIVDLDKIKARFDDDDATLTITMPKRVKGISGFKLEEEEEEEERVDFGDLSDGENRAEIQNGEEVEEENGGIMEDEERESQVLGGEEKGFRGGLDEEETQTDDGNLEKIQETNEQDKILEFAEEEQKLGDSSYTETEDSSRLRKVPEIEGKGSHEQTRHEEEENYQEVVEQQVSQEGDIESRAFEEIEEEEPDELDRKRKSRAMEKKTSDDEDDGGLSKVQGIDEPERHNEESKIHEMMEGETCGQEKDKNVMMERENKDAKEEGDGKFEEGFTPNIERTQVVGGDDIAETEETESDELVEKKEEEEETSNVKRESEYRNLIKMLQDTEEQHSKGQKRQEKTPEAETYTGNDIPKPVQETEAPEVDMLEQNGNEEKEKKKSVTMDPTEEVDAEKGEGFATNIAETETKPEEFESDKLEADEVDKNQELVEKKEENAKVGTQSEDISFIKPPEIGEEHFQGQTLHDKHEKRKELVEEKTPKAEKNIGNDTPKPGQEKCEGQQQEEYKGKKTDEAGERKVQEIIRQQEFEEPERCKKESKIHDEEKEEKEIAETVTKEQDSYIPKIAEEKTNFSKNGKLKEEEETAEKKTEFGDDDISRKVRDLDAKKEVDEEMGEGFTPKISKVSETKDKVETDEKLIEKKEEAEENTKVRSQSEDSSLIKELQETEEQQFQGQKRHNKKEKNKELVEEKTPEAETNIANEIPKPVQEIEAPEVATLETRVEKDIADTETKEKEPYRPQILGAQEIAEEKVNFSRKVEEKEETAERKTEYNDDDMSRKVRDIEQRDSDVMKGEEEKDGTQELGLEEKVSDGGKRIMAVAETIAENDRSRQVQEIYEQQSHEEDKRGNQFQKLIGGEKSGHGEVEDVENKKQTTEADRRFRDSAREAQETERKYSDVSEKYGKVDTIQELQENRTYQNEQEEKEKDNGDDGEKTQELVEEKIKDCKEEASETKTNDAARNVEGITKQVEEKAKDCKEEESETENNDVERKVQGIKEHELYEPKRDHVSKIQELVAEPEIEGECDDLRKAHGTEEQELHEPNIHKEHDETRVTGTEEPGGQVKEKFVESMTITEKDSSTNVQEIREERPDKPDSHEKQYKIHEVVEDREAEQEEKNIAKAKQQIEEYSSRKVQEIEKQESDGLMRPKVQDKMQETEEKGKTGAMEDIVLRRKNAKDVSSLSKFRDDEEPELSKPYKRREEDKMQELVEMETSDYREKVKKQDGSDILRGQGDGRPELDEIERHSEQINIPKLVGEEKLEKMAELGRKMDDDSSGNEERKSERKDFAEDEATDHTSGEDHTEDKEERQKEKVIAKAELKTEEDSTKKFQEIEKQRSMVQDKTQETEEKDKTIAMEENEMVERRKKTNEESLRTIRDGKEPELNKPYKRRDEDKIQELVETERSDCGEQVKKQDGDDMLRSQEAVKLDLGELDRHCKEKKNDKTVEDDQKGEGKTENISEPGGKMEGDRAGKFHEFQKQKSYEDLREEESEEVEDLVKEKATDPKDKHTGGKGEHEEERYEKVVLPWKEVENEMNKKVGKTKEPESDKVEGSLREGASDREKLVDEFMTEIQETENEESHESEIHEKLEIVQDFVEDETGDQEDETAEEAAAVVENKGKDCLRKLQTIEEHKEQNIIPQKSDPEAKKEDEERDAEKETKEPETHVQELEGKTEKCKDDDGEKGKTVEREKYDGIVREIRETKVQESSEKKDQEPEEKRKESSNLSKRRPVEQDKIQQLKEVEKREDEEKAEVETKANDGKSKKFKMLDLDESEENEELHETRKANAPKNEKTAEEEMQDKVERRIKDQEIQEPYELVEDRERDKTPEPIVEGTRYHREGEKGMSTDGDTEEMEGISEDFSSRKVEKIKAQESDGLEKQRKLSEIQEKQSVEEKIQEHREEETHEGVLTTKSMEDSIQSQVFEEKGSDQPERDAEQELMAEEEGKEEYNQREGEQKSKIILQVESKANDDSSEKNETERLRGQKKKEDHQELMETETSDQRNEEMEKKIVETKDEYDSSSKIQEHKEEKSNKQDGSLAKEETRNDKEENRAGGETKIRDDGFEEKEEELAIVVRHREQDKKQSFVEKDTSDKAKENKNQETESRDDNSRKSQEHVKQEFHEQKRNHEEPDKTNLRQNYCRNEDDGKKGKDIAEADVPEKSKGTEKRESTETVGRDENKDNIRESKEEKMSNQEGENKKRMIKEVLEEAEDHESKGPEGLRKEDKSRELVQQRSADNLKDDEPAKTETKSKDNESRKIRQIKEKETGEEERRKEQGRIKELVEDRTHHCKGKQNRENESEDGYKKEIDKEEPTEPGRDEKRDEFQEAVDRDTSEDDEEELEVEYEESEEEWEAEIIQEMGSDEDENDKIRQIKRIRLGFRLVGGSALFMSLIVIVIRFVRSKRNIRCYKF</sequence>
<feature type="non-terminal residue" evidence="5">
    <location>
        <position position="1"/>
    </location>
</feature>
<dbReference type="PROSITE" id="PS01031">
    <property type="entry name" value="SHSP"/>
    <property type="match status" value="1"/>
</dbReference>
<feature type="compositionally biased region" description="Basic and acidic residues" evidence="2">
    <location>
        <begin position="1130"/>
        <end position="1149"/>
    </location>
</feature>
<keyword evidence="6" id="KW-1185">Reference proteome</keyword>
<feature type="compositionally biased region" description="Basic and acidic residues" evidence="2">
    <location>
        <begin position="2062"/>
        <end position="2075"/>
    </location>
</feature>
<feature type="region of interest" description="Disordered" evidence="2">
    <location>
        <begin position="184"/>
        <end position="1149"/>
    </location>
</feature>
<feature type="region of interest" description="Disordered" evidence="2">
    <location>
        <begin position="1173"/>
        <end position="1703"/>
    </location>
</feature>
<feature type="compositionally biased region" description="Basic and acidic residues" evidence="2">
    <location>
        <begin position="1974"/>
        <end position="1984"/>
    </location>
</feature>
<feature type="compositionally biased region" description="Acidic residues" evidence="2">
    <location>
        <begin position="184"/>
        <end position="198"/>
    </location>
</feature>
<feature type="compositionally biased region" description="Basic and acidic residues" evidence="2">
    <location>
        <begin position="892"/>
        <end position="958"/>
    </location>
</feature>
<feature type="compositionally biased region" description="Basic and acidic residues" evidence="2">
    <location>
        <begin position="2214"/>
        <end position="2273"/>
    </location>
</feature>
<feature type="compositionally biased region" description="Basic and acidic residues" evidence="2">
    <location>
        <begin position="1958"/>
        <end position="1967"/>
    </location>
</feature>
<feature type="compositionally biased region" description="Polar residues" evidence="2">
    <location>
        <begin position="2049"/>
        <end position="2061"/>
    </location>
</feature>
<name>A0AAU9SJL0_THLAR</name>
<feature type="compositionally biased region" description="Basic and acidic residues" evidence="2">
    <location>
        <begin position="1173"/>
        <end position="1194"/>
    </location>
</feature>
<evidence type="ECO:0000313" key="5">
    <source>
        <dbReference type="EMBL" id="CAH2067640.1"/>
    </source>
</evidence>
<feature type="compositionally biased region" description="Basic and acidic residues" evidence="2">
    <location>
        <begin position="1002"/>
        <end position="1047"/>
    </location>
</feature>
<feature type="compositionally biased region" description="Basic and acidic residues" evidence="2">
    <location>
        <begin position="827"/>
        <end position="838"/>
    </location>
</feature>
<feature type="compositionally biased region" description="Basic and acidic residues" evidence="2">
    <location>
        <begin position="2432"/>
        <end position="2470"/>
    </location>
</feature>
<feature type="compositionally biased region" description="Basic and acidic residues" evidence="2">
    <location>
        <begin position="371"/>
        <end position="417"/>
    </location>
</feature>
<feature type="compositionally biased region" description="Acidic residues" evidence="2">
    <location>
        <begin position="207"/>
        <end position="224"/>
    </location>
</feature>
<feature type="domain" description="SHSP" evidence="4">
    <location>
        <begin position="67"/>
        <end position="187"/>
    </location>
</feature>
<feature type="compositionally biased region" description="Basic and acidic residues" evidence="2">
    <location>
        <begin position="768"/>
        <end position="809"/>
    </location>
</feature>
<feature type="compositionally biased region" description="Acidic residues" evidence="2">
    <location>
        <begin position="433"/>
        <end position="455"/>
    </location>
</feature>
<feature type="compositionally biased region" description="Basic and acidic residues" evidence="2">
    <location>
        <begin position="2106"/>
        <end position="2200"/>
    </location>
</feature>
<feature type="compositionally biased region" description="Basic and acidic residues" evidence="2">
    <location>
        <begin position="1508"/>
        <end position="1625"/>
    </location>
</feature>
<feature type="compositionally biased region" description="Low complexity" evidence="2">
    <location>
        <begin position="312"/>
        <end position="322"/>
    </location>
</feature>
<feature type="compositionally biased region" description="Basic and acidic residues" evidence="2">
    <location>
        <begin position="475"/>
        <end position="490"/>
    </location>
</feature>